<dbReference type="InterPro" id="IPR047817">
    <property type="entry name" value="ABC2_TM_bact-type"/>
</dbReference>
<name>A0ABT4JUX3_9GAMM</name>
<keyword evidence="3 11" id="KW-0813">Transport</keyword>
<evidence type="ECO:0000256" key="6">
    <source>
        <dbReference type="ARBA" id="ARBA00022692"/>
    </source>
</evidence>
<evidence type="ECO:0000256" key="2">
    <source>
        <dbReference type="ARBA" id="ARBA00007783"/>
    </source>
</evidence>
<feature type="transmembrane region" description="Helical" evidence="11">
    <location>
        <begin position="149"/>
        <end position="174"/>
    </location>
</feature>
<evidence type="ECO:0000313" key="13">
    <source>
        <dbReference type="EMBL" id="MCZ2721349.1"/>
    </source>
</evidence>
<organism evidence="13 14">
    <name type="scientific">Marinomonas phaeophyticola</name>
    <dbReference type="NCBI Taxonomy" id="3004091"/>
    <lineage>
        <taxon>Bacteria</taxon>
        <taxon>Pseudomonadati</taxon>
        <taxon>Pseudomonadota</taxon>
        <taxon>Gammaproteobacteria</taxon>
        <taxon>Oceanospirillales</taxon>
        <taxon>Oceanospirillaceae</taxon>
        <taxon>Marinomonas</taxon>
    </lineage>
</organism>
<keyword evidence="6 11" id="KW-0812">Transmembrane</keyword>
<keyword evidence="4 11" id="KW-1003">Cell membrane</keyword>
<proteinExistence type="inferred from homology"/>
<comment type="similarity">
    <text evidence="2 11">Belongs to the ABC-2 integral membrane protein family.</text>
</comment>
<keyword evidence="10 11" id="KW-0472">Membrane</keyword>
<evidence type="ECO:0000256" key="10">
    <source>
        <dbReference type="ARBA" id="ARBA00023136"/>
    </source>
</evidence>
<dbReference type="InterPro" id="IPR000412">
    <property type="entry name" value="ABC_2_transport"/>
</dbReference>
<feature type="domain" description="ABC transmembrane type-2" evidence="12">
    <location>
        <begin position="37"/>
        <end position="263"/>
    </location>
</feature>
<evidence type="ECO:0000256" key="7">
    <source>
        <dbReference type="ARBA" id="ARBA00022903"/>
    </source>
</evidence>
<evidence type="ECO:0000256" key="4">
    <source>
        <dbReference type="ARBA" id="ARBA00022475"/>
    </source>
</evidence>
<accession>A0ABT4JUX3</accession>
<protein>
    <recommendedName>
        <fullName evidence="11">Transport permease protein</fullName>
    </recommendedName>
</protein>
<feature type="transmembrane region" description="Helical" evidence="11">
    <location>
        <begin position="239"/>
        <end position="260"/>
    </location>
</feature>
<dbReference type="EMBL" id="JAPUBN010000013">
    <property type="protein sequence ID" value="MCZ2721349.1"/>
    <property type="molecule type" value="Genomic_DNA"/>
</dbReference>
<keyword evidence="7" id="KW-0972">Capsule biogenesis/degradation</keyword>
<evidence type="ECO:0000256" key="3">
    <source>
        <dbReference type="ARBA" id="ARBA00022448"/>
    </source>
</evidence>
<feature type="transmembrane region" description="Helical" evidence="11">
    <location>
        <begin position="115"/>
        <end position="143"/>
    </location>
</feature>
<feature type="transmembrane region" description="Helical" evidence="11">
    <location>
        <begin position="76"/>
        <end position="94"/>
    </location>
</feature>
<dbReference type="PANTHER" id="PTHR30413:SF10">
    <property type="entry name" value="CAPSULE POLYSACCHARIDE EXPORT INNER-MEMBRANE PROTEIN CTRC"/>
    <property type="match status" value="1"/>
</dbReference>
<dbReference type="RefSeq" id="WP_269124048.1">
    <property type="nucleotide sequence ID" value="NZ_JAPUBN010000013.1"/>
</dbReference>
<dbReference type="Pfam" id="PF01061">
    <property type="entry name" value="ABC2_membrane"/>
    <property type="match status" value="1"/>
</dbReference>
<dbReference type="PRINTS" id="PR00164">
    <property type="entry name" value="ABC2TRNSPORT"/>
</dbReference>
<comment type="subcellular location">
    <subcellularLocation>
        <location evidence="11">Cell inner membrane</location>
        <topology evidence="11">Multi-pass membrane protein</topology>
    </subcellularLocation>
    <subcellularLocation>
        <location evidence="1">Cell membrane</location>
        <topology evidence="1">Multi-pass membrane protein</topology>
    </subcellularLocation>
</comment>
<dbReference type="PROSITE" id="PS51012">
    <property type="entry name" value="ABC_TM2"/>
    <property type="match status" value="1"/>
</dbReference>
<evidence type="ECO:0000313" key="14">
    <source>
        <dbReference type="Proteomes" id="UP001149719"/>
    </source>
</evidence>
<reference evidence="13" key="1">
    <citation type="submission" date="2022-12" db="EMBL/GenBank/DDBJ databases">
        <title>Marinomonas 15G1-11 sp. nov, isolated from marine algae.</title>
        <authorList>
            <person name="Butt M."/>
            <person name="Choi D.G."/>
            <person name="Kim J.M."/>
            <person name="Lee J.K."/>
            <person name="Baek J.H."/>
            <person name="Jeon C.O."/>
        </authorList>
    </citation>
    <scope>NUCLEOTIDE SEQUENCE</scope>
    <source>
        <strain evidence="13">15G1-11</strain>
    </source>
</reference>
<feature type="transmembrane region" description="Helical" evidence="11">
    <location>
        <begin position="36"/>
        <end position="56"/>
    </location>
</feature>
<keyword evidence="8 11" id="KW-1133">Transmembrane helix</keyword>
<evidence type="ECO:0000256" key="11">
    <source>
        <dbReference type="RuleBase" id="RU361157"/>
    </source>
</evidence>
<comment type="caution">
    <text evidence="13">The sequence shown here is derived from an EMBL/GenBank/DDBJ whole genome shotgun (WGS) entry which is preliminary data.</text>
</comment>
<evidence type="ECO:0000259" key="12">
    <source>
        <dbReference type="PROSITE" id="PS51012"/>
    </source>
</evidence>
<dbReference type="InterPro" id="IPR013525">
    <property type="entry name" value="ABC2_TM"/>
</dbReference>
<dbReference type="PIRSF" id="PIRSF006648">
    <property type="entry name" value="DrrB"/>
    <property type="match status" value="1"/>
</dbReference>
<keyword evidence="5" id="KW-0762">Sugar transport</keyword>
<evidence type="ECO:0000256" key="9">
    <source>
        <dbReference type="ARBA" id="ARBA00023047"/>
    </source>
</evidence>
<feature type="transmembrane region" description="Helical" evidence="11">
    <location>
        <begin position="186"/>
        <end position="205"/>
    </location>
</feature>
<evidence type="ECO:0000256" key="1">
    <source>
        <dbReference type="ARBA" id="ARBA00004651"/>
    </source>
</evidence>
<keyword evidence="9" id="KW-0625">Polysaccharide transport</keyword>
<keyword evidence="14" id="KW-1185">Reference proteome</keyword>
<sequence length="271" mass="30045">MLRVRWTKEYLFPIQHKELLFQLVKREIKQKFQGSWLGLGWALLTPIAMLAVYTFVFRSVLKAKWPGNESATNAEFALQIFSGLLVFTFFAEVVGRAPTLVSDQPNMVKKVIFPLSILPWVNVGASAFFALVSVIVLACAAILSKGYATVHLLALPLIAVSFLPILLGLGWLLSSLGVYLRDLGHVVGLILTPLMFLSPIFYPITALPEFVQSLMIFNPLALIIESIRNVVLEEQWPNFLALGGYFICSGFIALVGAACFHKTRKGFADVL</sequence>
<dbReference type="PANTHER" id="PTHR30413">
    <property type="entry name" value="INNER MEMBRANE TRANSPORT PERMEASE"/>
    <property type="match status" value="1"/>
</dbReference>
<gene>
    <name evidence="13" type="ORF">O1D97_06725</name>
</gene>
<dbReference type="Proteomes" id="UP001149719">
    <property type="component" value="Unassembled WGS sequence"/>
</dbReference>
<evidence type="ECO:0000256" key="5">
    <source>
        <dbReference type="ARBA" id="ARBA00022597"/>
    </source>
</evidence>
<evidence type="ECO:0000256" key="8">
    <source>
        <dbReference type="ARBA" id="ARBA00022989"/>
    </source>
</evidence>